<dbReference type="OrthoDB" id="308383at2759"/>
<gene>
    <name evidence="2" type="ORF">AB205_0129800</name>
</gene>
<feature type="compositionally biased region" description="Polar residues" evidence="1">
    <location>
        <begin position="192"/>
        <end position="201"/>
    </location>
</feature>
<reference evidence="2" key="1">
    <citation type="submission" date="2017-08" db="EMBL/GenBank/DDBJ databases">
        <title>Assembly of the North American Bullfrog Genome.</title>
        <authorList>
            <person name="Warren R.L."/>
            <person name="Vandervalk B.P."/>
            <person name="Kucuk E."/>
            <person name="Birol I."/>
            <person name="Helbing C."/>
            <person name="Pandoh P."/>
            <person name="Behsaz B."/>
            <person name="Mohamadi H."/>
            <person name="Chu J."/>
            <person name="Jackman S."/>
            <person name="Hammond S.A."/>
            <person name="Veldhoen N."/>
            <person name="Kirk H."/>
            <person name="Zhao Y."/>
            <person name="Coope R."/>
            <person name="Pleasance S."/>
            <person name="Moore R."/>
            <person name="Holt R."/>
        </authorList>
    </citation>
    <scope>NUCLEOTIDE SEQUENCE</scope>
    <source>
        <strain evidence="2">Bruno</strain>
        <tissue evidence="2">Liver</tissue>
    </source>
</reference>
<feature type="compositionally biased region" description="Basic and acidic residues" evidence="1">
    <location>
        <begin position="174"/>
        <end position="183"/>
    </location>
</feature>
<dbReference type="AlphaFoldDB" id="A0A2G9REX1"/>
<feature type="non-terminal residue" evidence="2">
    <location>
        <position position="556"/>
    </location>
</feature>
<feature type="compositionally biased region" description="Low complexity" evidence="1">
    <location>
        <begin position="10"/>
        <end position="31"/>
    </location>
</feature>
<proteinExistence type="predicted"/>
<feature type="compositionally biased region" description="Acidic residues" evidence="1">
    <location>
        <begin position="131"/>
        <end position="146"/>
    </location>
</feature>
<accession>A0A2G9REX1</accession>
<feature type="region of interest" description="Disordered" evidence="1">
    <location>
        <begin position="129"/>
        <end position="205"/>
    </location>
</feature>
<feature type="compositionally biased region" description="Low complexity" evidence="1">
    <location>
        <begin position="82"/>
        <end position="97"/>
    </location>
</feature>
<dbReference type="EMBL" id="KV946000">
    <property type="protein sequence ID" value="PIO26456.1"/>
    <property type="molecule type" value="Genomic_DNA"/>
</dbReference>
<feature type="compositionally biased region" description="Pro residues" evidence="1">
    <location>
        <begin position="51"/>
        <end position="61"/>
    </location>
</feature>
<name>A0A2G9REX1_AQUCT</name>
<sequence>MPNYSPSRKPLGGFSRPLPSPGSPSSSSSLSHHILTVRDPEVTPLRRTRRPPAPAPPPYPPRITRQTSARVSRDSASPPPSTTSSPLSKHSSSEAPSQLLTDMEVMSALDSELVTGALQCGAQLLVGTEVPADEQDGASSSEEEPGEQYYGLTRTVVSNEPFSPLLSTPPGRIEQLDGIHDSTDSEDPPPSHNGSLSSGKTPSHLPSEIVDFVLKSGDVTNTDHATQQQERVPSPLASTSPVTQNGSAAVSLSNGTDCVSYQSSQGPPPLRDPPQVQRVCRPLLPITPNGPVSKPASKFLLVNKNTGQIIAVQDDSLDNMGQFRQLQEGTNTDSHAVNKHPILRANRFAQKPTPKTQFACLPQTTAPVLSTTSSTPTQNIGAVFLQATPSGSPAITLRVLPMLNMVHGTGQLNFGAPTMMAPTLTGLPQTCLFQGVPMNTGLLSVAPSPVQTQVPPQMQPPVQLPHIQPAPPKNLPIQQAPKRPCPVPNNISHRKKPKLDMLDKLEDLDPDAIIQPIAINCVSETVTTTRYGPKGVFVFKVAFWGWTGWAGFTSRD</sequence>
<evidence type="ECO:0000256" key="1">
    <source>
        <dbReference type="SAM" id="MobiDB-lite"/>
    </source>
</evidence>
<protein>
    <submittedName>
        <fullName evidence="2">Uncharacterized protein</fullName>
    </submittedName>
</protein>
<evidence type="ECO:0000313" key="2">
    <source>
        <dbReference type="EMBL" id="PIO26456.1"/>
    </source>
</evidence>
<feature type="region of interest" description="Disordered" evidence="1">
    <location>
        <begin position="1"/>
        <end position="100"/>
    </location>
</feature>
<feature type="region of interest" description="Disordered" evidence="1">
    <location>
        <begin position="223"/>
        <end position="275"/>
    </location>
</feature>
<organism evidence="2">
    <name type="scientific">Aquarana catesbeiana</name>
    <name type="common">American bullfrog</name>
    <name type="synonym">Rana catesbeiana</name>
    <dbReference type="NCBI Taxonomy" id="8400"/>
    <lineage>
        <taxon>Eukaryota</taxon>
        <taxon>Metazoa</taxon>
        <taxon>Chordata</taxon>
        <taxon>Craniata</taxon>
        <taxon>Vertebrata</taxon>
        <taxon>Euteleostomi</taxon>
        <taxon>Amphibia</taxon>
        <taxon>Batrachia</taxon>
        <taxon>Anura</taxon>
        <taxon>Neobatrachia</taxon>
        <taxon>Ranoidea</taxon>
        <taxon>Ranidae</taxon>
        <taxon>Aquarana</taxon>
    </lineage>
</organism>
<feature type="compositionally biased region" description="Polar residues" evidence="1">
    <location>
        <begin position="223"/>
        <end position="265"/>
    </location>
</feature>